<dbReference type="Gene3D" id="1.25.40.10">
    <property type="entry name" value="Tetratricopeptide repeat domain"/>
    <property type="match status" value="1"/>
</dbReference>
<sequence length="208" mass="22629">MRRELGTLAKPTAVRVARHLVAAGQLLEDDPELALEHAQAARRAAPRLGVVREACGLAAYQAGRYDLALAELRAARRMTGSVEYVPVMADCERGLGRPERALDLVASVDRATLDLATRIELLIVEAGARRDLGQLAAALTVLDVPELRMRSAHPAIARLRYAYADTLTQLGRRKEAASWFARAAEADLEGETDAEERYAALVSEMDVS</sequence>
<name>A0A3D9V899_THECX</name>
<dbReference type="SUPFAM" id="SSF48452">
    <property type="entry name" value="TPR-like"/>
    <property type="match status" value="1"/>
</dbReference>
<proteinExistence type="predicted"/>
<organism evidence="1 2">
    <name type="scientific">Thermasporomyces composti</name>
    <dbReference type="NCBI Taxonomy" id="696763"/>
    <lineage>
        <taxon>Bacteria</taxon>
        <taxon>Bacillati</taxon>
        <taxon>Actinomycetota</taxon>
        <taxon>Actinomycetes</taxon>
        <taxon>Propionibacteriales</taxon>
        <taxon>Nocardioidaceae</taxon>
        <taxon>Thermasporomyces</taxon>
    </lineage>
</organism>
<gene>
    <name evidence="1" type="ORF">DFJ64_3481</name>
</gene>
<dbReference type="InterPro" id="IPR011990">
    <property type="entry name" value="TPR-like_helical_dom_sf"/>
</dbReference>
<keyword evidence="2" id="KW-1185">Reference proteome</keyword>
<evidence type="ECO:0000313" key="1">
    <source>
        <dbReference type="EMBL" id="REF38012.1"/>
    </source>
</evidence>
<evidence type="ECO:0008006" key="3">
    <source>
        <dbReference type="Google" id="ProtNLM"/>
    </source>
</evidence>
<dbReference type="Proteomes" id="UP000256485">
    <property type="component" value="Unassembled WGS sequence"/>
</dbReference>
<comment type="caution">
    <text evidence="1">The sequence shown here is derived from an EMBL/GenBank/DDBJ whole genome shotgun (WGS) entry which is preliminary data.</text>
</comment>
<dbReference type="AlphaFoldDB" id="A0A3D9V899"/>
<dbReference type="EMBL" id="QTUC01000001">
    <property type="protein sequence ID" value="REF38012.1"/>
    <property type="molecule type" value="Genomic_DNA"/>
</dbReference>
<evidence type="ECO:0000313" key="2">
    <source>
        <dbReference type="Proteomes" id="UP000256485"/>
    </source>
</evidence>
<accession>A0A3D9V899</accession>
<reference evidence="1 2" key="1">
    <citation type="submission" date="2018-08" db="EMBL/GenBank/DDBJ databases">
        <title>Sequencing the genomes of 1000 actinobacteria strains.</title>
        <authorList>
            <person name="Klenk H.-P."/>
        </authorList>
    </citation>
    <scope>NUCLEOTIDE SEQUENCE [LARGE SCALE GENOMIC DNA]</scope>
    <source>
        <strain evidence="1 2">DSM 22891</strain>
    </source>
</reference>
<protein>
    <recommendedName>
        <fullName evidence="3">Tetratricopeptide repeat protein</fullName>
    </recommendedName>
</protein>